<protein>
    <submittedName>
        <fullName evidence="1">Uncharacterized protein</fullName>
    </submittedName>
</protein>
<reference evidence="1" key="2">
    <citation type="journal article" date="2022" name="New Phytol.">
        <title>Evolutionary transition to the ectomycorrhizal habit in the genomes of a hyperdiverse lineage of mushroom-forming fungi.</title>
        <authorList>
            <person name="Looney B."/>
            <person name="Miyauchi S."/>
            <person name="Morin E."/>
            <person name="Drula E."/>
            <person name="Courty P.E."/>
            <person name="Kohler A."/>
            <person name="Kuo A."/>
            <person name="LaButti K."/>
            <person name="Pangilinan J."/>
            <person name="Lipzen A."/>
            <person name="Riley R."/>
            <person name="Andreopoulos W."/>
            <person name="He G."/>
            <person name="Johnson J."/>
            <person name="Nolan M."/>
            <person name="Tritt A."/>
            <person name="Barry K.W."/>
            <person name="Grigoriev I.V."/>
            <person name="Nagy L.G."/>
            <person name="Hibbett D."/>
            <person name="Henrissat B."/>
            <person name="Matheny P.B."/>
            <person name="Labbe J."/>
            <person name="Martin F.M."/>
        </authorList>
    </citation>
    <scope>NUCLEOTIDE SEQUENCE</scope>
    <source>
        <strain evidence="1">FP105234-sp</strain>
    </source>
</reference>
<keyword evidence="2" id="KW-1185">Reference proteome</keyword>
<name>A0ACB8RQ26_9AGAM</name>
<evidence type="ECO:0000313" key="1">
    <source>
        <dbReference type="EMBL" id="KAI0046256.1"/>
    </source>
</evidence>
<gene>
    <name evidence="1" type="ORF">FA95DRAFT_1596367</name>
</gene>
<dbReference type="EMBL" id="MU275930">
    <property type="protein sequence ID" value="KAI0046256.1"/>
    <property type="molecule type" value="Genomic_DNA"/>
</dbReference>
<accession>A0ACB8RQ26</accession>
<proteinExistence type="predicted"/>
<sequence length="173" mass="20253">MRTIQDIQYIPTSGSSVERTAYKNRPADIVAEYASYMEEMSKRRQPLEQLPMHFDPKYNKLAPKLRYGFLVQTDRLLEYALAEDLVPEDFVPTSKHSALIYPLNHLRDLTGTRLQLCKPWSGGGGQFIISLYSNHTMRRKHYTEEYEKIIVEVLQEELGIEDEARWHWDASCQ</sequence>
<dbReference type="Proteomes" id="UP000814033">
    <property type="component" value="Unassembled WGS sequence"/>
</dbReference>
<comment type="caution">
    <text evidence="1">The sequence shown here is derived from an EMBL/GenBank/DDBJ whole genome shotgun (WGS) entry which is preliminary data.</text>
</comment>
<reference evidence="1" key="1">
    <citation type="submission" date="2021-02" db="EMBL/GenBank/DDBJ databases">
        <authorList>
            <consortium name="DOE Joint Genome Institute"/>
            <person name="Ahrendt S."/>
            <person name="Looney B.P."/>
            <person name="Miyauchi S."/>
            <person name="Morin E."/>
            <person name="Drula E."/>
            <person name="Courty P.E."/>
            <person name="Chicoki N."/>
            <person name="Fauchery L."/>
            <person name="Kohler A."/>
            <person name="Kuo A."/>
            <person name="Labutti K."/>
            <person name="Pangilinan J."/>
            <person name="Lipzen A."/>
            <person name="Riley R."/>
            <person name="Andreopoulos W."/>
            <person name="He G."/>
            <person name="Johnson J."/>
            <person name="Barry K.W."/>
            <person name="Grigoriev I.V."/>
            <person name="Nagy L."/>
            <person name="Hibbett D."/>
            <person name="Henrissat B."/>
            <person name="Matheny P.B."/>
            <person name="Labbe J."/>
            <person name="Martin F."/>
        </authorList>
    </citation>
    <scope>NUCLEOTIDE SEQUENCE</scope>
    <source>
        <strain evidence="1">FP105234-sp</strain>
    </source>
</reference>
<organism evidence="1 2">
    <name type="scientific">Auriscalpium vulgare</name>
    <dbReference type="NCBI Taxonomy" id="40419"/>
    <lineage>
        <taxon>Eukaryota</taxon>
        <taxon>Fungi</taxon>
        <taxon>Dikarya</taxon>
        <taxon>Basidiomycota</taxon>
        <taxon>Agaricomycotina</taxon>
        <taxon>Agaricomycetes</taxon>
        <taxon>Russulales</taxon>
        <taxon>Auriscalpiaceae</taxon>
        <taxon>Auriscalpium</taxon>
    </lineage>
</organism>
<evidence type="ECO:0000313" key="2">
    <source>
        <dbReference type="Proteomes" id="UP000814033"/>
    </source>
</evidence>